<dbReference type="EMBL" id="VFRP01000007">
    <property type="protein sequence ID" value="TPE51441.1"/>
    <property type="molecule type" value="Genomic_DNA"/>
</dbReference>
<organism evidence="2 3">
    <name type="scientific">Amaricoccus solimangrovi</name>
    <dbReference type="NCBI Taxonomy" id="2589815"/>
    <lineage>
        <taxon>Bacteria</taxon>
        <taxon>Pseudomonadati</taxon>
        <taxon>Pseudomonadota</taxon>
        <taxon>Alphaproteobacteria</taxon>
        <taxon>Rhodobacterales</taxon>
        <taxon>Paracoccaceae</taxon>
        <taxon>Amaricoccus</taxon>
    </lineage>
</organism>
<dbReference type="GO" id="GO:0009055">
    <property type="term" value="F:electron transfer activity"/>
    <property type="evidence" value="ECO:0007669"/>
    <property type="project" value="InterPro"/>
</dbReference>
<keyword evidence="3" id="KW-1185">Reference proteome</keyword>
<comment type="caution">
    <text evidence="2">The sequence shown here is derived from an EMBL/GenBank/DDBJ whole genome shotgun (WGS) entry which is preliminary data.</text>
</comment>
<evidence type="ECO:0000313" key="2">
    <source>
        <dbReference type="EMBL" id="TPE51441.1"/>
    </source>
</evidence>
<feature type="signal peptide" evidence="1">
    <location>
        <begin position="1"/>
        <end position="23"/>
    </location>
</feature>
<reference evidence="2 3" key="1">
    <citation type="submission" date="2019-06" db="EMBL/GenBank/DDBJ databases">
        <title>A novel bacterium of genus Amaricoccus, isolated from marine sediment.</title>
        <authorList>
            <person name="Huang H."/>
            <person name="Mo K."/>
            <person name="Hu Y."/>
        </authorList>
    </citation>
    <scope>NUCLEOTIDE SEQUENCE [LARGE SCALE GENOMIC DNA]</scope>
    <source>
        <strain evidence="2 3">HB172011</strain>
    </source>
</reference>
<dbReference type="AlphaFoldDB" id="A0A501WWX2"/>
<proteinExistence type="predicted"/>
<sequence length="90" mass="9439">MRIRPLRAAAFVAALGAAAPVLAEEMAEGQAIWSSACARCHRDPAALLRGLEPGAAARAAELDVFLARHRAPDPAKRAALIDWLLSLGGE</sequence>
<dbReference type="GO" id="GO:0020037">
    <property type="term" value="F:heme binding"/>
    <property type="evidence" value="ECO:0007669"/>
    <property type="project" value="InterPro"/>
</dbReference>
<keyword evidence="1" id="KW-0732">Signal</keyword>
<dbReference type="Proteomes" id="UP000319255">
    <property type="component" value="Unassembled WGS sequence"/>
</dbReference>
<name>A0A501WWX2_9RHOB</name>
<dbReference type="SUPFAM" id="SSF46626">
    <property type="entry name" value="Cytochrome c"/>
    <property type="match status" value="1"/>
</dbReference>
<accession>A0A501WWX2</accession>
<evidence type="ECO:0000313" key="3">
    <source>
        <dbReference type="Proteomes" id="UP000319255"/>
    </source>
</evidence>
<feature type="chain" id="PRO_5021331432" description="Cytochrome c domain-containing protein" evidence="1">
    <location>
        <begin position="24"/>
        <end position="90"/>
    </location>
</feature>
<protein>
    <recommendedName>
        <fullName evidence="4">Cytochrome c domain-containing protein</fullName>
    </recommendedName>
</protein>
<evidence type="ECO:0008006" key="4">
    <source>
        <dbReference type="Google" id="ProtNLM"/>
    </source>
</evidence>
<dbReference type="InterPro" id="IPR036909">
    <property type="entry name" value="Cyt_c-like_dom_sf"/>
</dbReference>
<dbReference type="RefSeq" id="WP_140453877.1">
    <property type="nucleotide sequence ID" value="NZ_VFRP01000007.1"/>
</dbReference>
<evidence type="ECO:0000256" key="1">
    <source>
        <dbReference type="SAM" id="SignalP"/>
    </source>
</evidence>
<dbReference type="OrthoDB" id="7376456at2"/>
<gene>
    <name evidence="2" type="ORF">FJM51_09385</name>
</gene>